<gene>
    <name evidence="2" type="ORF">BDK89_2395</name>
</gene>
<sequence>MTPRRLTAPERLEATTSTSATSRRPETAFPHQPDLGGSRCANRNERPENPCSRPGAPISAALFRHLGLRSPRTRRRPNSLLPSTHPANPPSSTTEHSTTHDLGGSRPTSRTQITENPPATELAASEHTPCQPTIQHHRALDPPISAALVRHPGLTSREPRIPAQRTVLGGSRPTSRTHITENPGTRLNAQFSGALVRYAGLRSPRTAGLRTGAPECLPLQVVGGCSPELEHSNIVH</sequence>
<keyword evidence="3" id="KW-1185">Reference proteome</keyword>
<feature type="region of interest" description="Disordered" evidence="1">
    <location>
        <begin position="1"/>
        <end position="127"/>
    </location>
</feature>
<dbReference type="Proteomes" id="UP000294558">
    <property type="component" value="Unassembled WGS sequence"/>
</dbReference>
<protein>
    <submittedName>
        <fullName evidence="2">Uncharacterized protein</fullName>
    </submittedName>
</protein>
<comment type="caution">
    <text evidence="2">The sequence shown here is derived from an EMBL/GenBank/DDBJ whole genome shotgun (WGS) entry which is preliminary data.</text>
</comment>
<dbReference type="EMBL" id="SOAU01000001">
    <property type="protein sequence ID" value="TDT16797.1"/>
    <property type="molecule type" value="Genomic_DNA"/>
</dbReference>
<evidence type="ECO:0000256" key="1">
    <source>
        <dbReference type="SAM" id="MobiDB-lite"/>
    </source>
</evidence>
<organism evidence="2 3">
    <name type="scientific">Ilumatobacter fluminis</name>
    <dbReference type="NCBI Taxonomy" id="467091"/>
    <lineage>
        <taxon>Bacteria</taxon>
        <taxon>Bacillati</taxon>
        <taxon>Actinomycetota</taxon>
        <taxon>Acidimicrobiia</taxon>
        <taxon>Acidimicrobiales</taxon>
        <taxon>Ilumatobacteraceae</taxon>
        <taxon>Ilumatobacter</taxon>
    </lineage>
</organism>
<evidence type="ECO:0000313" key="3">
    <source>
        <dbReference type="Proteomes" id="UP000294558"/>
    </source>
</evidence>
<proteinExistence type="predicted"/>
<accession>A0A4R7HZV5</accession>
<evidence type="ECO:0000313" key="2">
    <source>
        <dbReference type="EMBL" id="TDT16797.1"/>
    </source>
</evidence>
<dbReference type="AlphaFoldDB" id="A0A4R7HZV5"/>
<feature type="compositionally biased region" description="Polar residues" evidence="1">
    <location>
        <begin position="106"/>
        <end position="117"/>
    </location>
</feature>
<name>A0A4R7HZV5_9ACTN</name>
<reference evidence="2 3" key="1">
    <citation type="submission" date="2019-03" db="EMBL/GenBank/DDBJ databases">
        <title>Sequencing the genomes of 1000 actinobacteria strains.</title>
        <authorList>
            <person name="Klenk H.-P."/>
        </authorList>
    </citation>
    <scope>NUCLEOTIDE SEQUENCE [LARGE SCALE GENOMIC DNA]</scope>
    <source>
        <strain evidence="2 3">DSM 18936</strain>
    </source>
</reference>